<evidence type="ECO:0000313" key="11">
    <source>
        <dbReference type="Proteomes" id="UP000515800"/>
    </source>
</evidence>
<keyword evidence="4" id="KW-1003">Cell membrane</keyword>
<name>A0A7G9T7H5_9LACO</name>
<keyword evidence="5" id="KW-0547">Nucleotide-binding</keyword>
<dbReference type="InterPro" id="IPR015856">
    <property type="entry name" value="ABC_transpr_CbiO/EcfA_su"/>
</dbReference>
<dbReference type="GO" id="GO:0043190">
    <property type="term" value="C:ATP-binding cassette (ABC) transporter complex"/>
    <property type="evidence" value="ECO:0007669"/>
    <property type="project" value="TreeGrafter"/>
</dbReference>
<evidence type="ECO:0000256" key="1">
    <source>
        <dbReference type="ARBA" id="ARBA00004202"/>
    </source>
</evidence>
<keyword evidence="7" id="KW-1278">Translocase</keyword>
<keyword evidence="8" id="KW-0472">Membrane</keyword>
<dbReference type="GO" id="GO:0016887">
    <property type="term" value="F:ATP hydrolysis activity"/>
    <property type="evidence" value="ECO:0007669"/>
    <property type="project" value="InterPro"/>
</dbReference>
<dbReference type="PANTHER" id="PTHR43553">
    <property type="entry name" value="HEAVY METAL TRANSPORTER"/>
    <property type="match status" value="1"/>
</dbReference>
<gene>
    <name evidence="10" type="ORF">H9L19_01600</name>
</gene>
<feature type="domain" description="ABC transporter" evidence="9">
    <location>
        <begin position="4"/>
        <end position="244"/>
    </location>
</feature>
<evidence type="ECO:0000256" key="4">
    <source>
        <dbReference type="ARBA" id="ARBA00022475"/>
    </source>
</evidence>
<evidence type="ECO:0000256" key="2">
    <source>
        <dbReference type="ARBA" id="ARBA00005417"/>
    </source>
</evidence>
<protein>
    <submittedName>
        <fullName evidence="10">ATP-binding cassette domain-containing protein</fullName>
    </submittedName>
</protein>
<reference evidence="10 11" key="1">
    <citation type="submission" date="2020-08" db="EMBL/GenBank/DDBJ databases">
        <title>Genome sequence of Weissella diestrammenae KACC 16890T.</title>
        <authorList>
            <person name="Hyun D.-W."/>
            <person name="Bae J.-W."/>
        </authorList>
    </citation>
    <scope>NUCLEOTIDE SEQUENCE [LARGE SCALE GENOMIC DNA]</scope>
    <source>
        <strain evidence="10 11">KACC 16890</strain>
    </source>
</reference>
<comment type="similarity">
    <text evidence="2">Belongs to the ABC transporter superfamily.</text>
</comment>
<organism evidence="10 11">
    <name type="scientific">Weissella diestrammenae</name>
    <dbReference type="NCBI Taxonomy" id="1162633"/>
    <lineage>
        <taxon>Bacteria</taxon>
        <taxon>Bacillati</taxon>
        <taxon>Bacillota</taxon>
        <taxon>Bacilli</taxon>
        <taxon>Lactobacillales</taxon>
        <taxon>Lactobacillaceae</taxon>
        <taxon>Weissella</taxon>
    </lineage>
</organism>
<evidence type="ECO:0000313" key="10">
    <source>
        <dbReference type="EMBL" id="QNN76050.1"/>
    </source>
</evidence>
<dbReference type="InterPro" id="IPR017871">
    <property type="entry name" value="ABC_transporter-like_CS"/>
</dbReference>
<dbReference type="KEGG" id="wdi:H9L19_01600"/>
<evidence type="ECO:0000259" key="9">
    <source>
        <dbReference type="PROSITE" id="PS50893"/>
    </source>
</evidence>
<dbReference type="PROSITE" id="PS00211">
    <property type="entry name" value="ABC_TRANSPORTER_1"/>
    <property type="match status" value="2"/>
</dbReference>
<keyword evidence="3" id="KW-0813">Transport</keyword>
<dbReference type="SMART" id="SM00382">
    <property type="entry name" value="AAA"/>
    <property type="match status" value="2"/>
</dbReference>
<dbReference type="CDD" id="cd03225">
    <property type="entry name" value="ABC_cobalt_CbiO_domain1"/>
    <property type="match status" value="1"/>
</dbReference>
<dbReference type="PANTHER" id="PTHR43553:SF27">
    <property type="entry name" value="ENERGY-COUPLING FACTOR TRANSPORTER ATP-BINDING PROTEIN ECFA2"/>
    <property type="match status" value="1"/>
</dbReference>
<comment type="subcellular location">
    <subcellularLocation>
        <location evidence="1">Cell membrane</location>
        <topology evidence="1">Peripheral membrane protein</topology>
    </subcellularLocation>
</comment>
<sequence length="471" mass="52663">MTTLSTHQLNFTYQSDQQPILNNISLTLNPNSFNLLIGVSGSGKSTLLKLLAGLYPKFAGKITAGEVLLNAQPVADIVPYERAQHVAMLFQNPLRQFAMATPYEEVKFALGNLQFDPNEMPDRIQSALAFVGITHLAHHQIRHLSGGEQQKVALATIIAMDADIILLDEPFANIDPMARQSLLTALQKLQQTRGKTIFISDHDLSGYDGLVDCLYQLHANGQLNEASLNLLKAQPTTVQFENRMNQQVSPLSWQNLQVQLSNTLLIQANEFSIPYGQIGIISGPNGAGKTTFFKALTQQIAYTGQITWHQKSLSQLRPKQRAKVIGYGFQTATDQFVTMTVEEEILLSKKQTQSSEFWTSTRIEKSLKQLQLSDLLSHVVYRLSGGQQKKLQILSLLILNLPILLFDEPFAGLDKDSLNQVLTLMRNYVNQTGHSILLISHQRHGLENFIDFELTMTNHKLHLLGEDSIHD</sequence>
<dbReference type="SUPFAM" id="SSF52540">
    <property type="entry name" value="P-loop containing nucleoside triphosphate hydrolases"/>
    <property type="match status" value="2"/>
</dbReference>
<dbReference type="GO" id="GO:0042626">
    <property type="term" value="F:ATPase-coupled transmembrane transporter activity"/>
    <property type="evidence" value="ECO:0007669"/>
    <property type="project" value="TreeGrafter"/>
</dbReference>
<proteinExistence type="inferred from homology"/>
<dbReference type="InterPro" id="IPR027417">
    <property type="entry name" value="P-loop_NTPase"/>
</dbReference>
<accession>A0A7G9T7H5</accession>
<dbReference type="InterPro" id="IPR003439">
    <property type="entry name" value="ABC_transporter-like_ATP-bd"/>
</dbReference>
<dbReference type="Pfam" id="PF00005">
    <property type="entry name" value="ABC_tran"/>
    <property type="match status" value="2"/>
</dbReference>
<dbReference type="Gene3D" id="3.40.50.300">
    <property type="entry name" value="P-loop containing nucleotide triphosphate hydrolases"/>
    <property type="match status" value="2"/>
</dbReference>
<keyword evidence="6 10" id="KW-0067">ATP-binding</keyword>
<evidence type="ECO:0000256" key="6">
    <source>
        <dbReference type="ARBA" id="ARBA00022840"/>
    </source>
</evidence>
<evidence type="ECO:0000256" key="5">
    <source>
        <dbReference type="ARBA" id="ARBA00022741"/>
    </source>
</evidence>
<dbReference type="InterPro" id="IPR050095">
    <property type="entry name" value="ECF_ABC_transporter_ATP-bd"/>
</dbReference>
<dbReference type="InterPro" id="IPR003593">
    <property type="entry name" value="AAA+_ATPase"/>
</dbReference>
<dbReference type="Proteomes" id="UP000515800">
    <property type="component" value="Chromosome"/>
</dbReference>
<dbReference type="PROSITE" id="PS50893">
    <property type="entry name" value="ABC_TRANSPORTER_2"/>
    <property type="match status" value="2"/>
</dbReference>
<keyword evidence="11" id="KW-1185">Reference proteome</keyword>
<feature type="domain" description="ABC transporter" evidence="9">
    <location>
        <begin position="251"/>
        <end position="469"/>
    </location>
</feature>
<evidence type="ECO:0000256" key="8">
    <source>
        <dbReference type="ARBA" id="ARBA00023136"/>
    </source>
</evidence>
<dbReference type="EMBL" id="CP060724">
    <property type="protein sequence ID" value="QNN76050.1"/>
    <property type="molecule type" value="Genomic_DNA"/>
</dbReference>
<dbReference type="AlphaFoldDB" id="A0A7G9T7H5"/>
<evidence type="ECO:0000256" key="3">
    <source>
        <dbReference type="ARBA" id="ARBA00022448"/>
    </source>
</evidence>
<evidence type="ECO:0000256" key="7">
    <source>
        <dbReference type="ARBA" id="ARBA00022967"/>
    </source>
</evidence>
<dbReference type="GO" id="GO:0005524">
    <property type="term" value="F:ATP binding"/>
    <property type="evidence" value="ECO:0007669"/>
    <property type="project" value="UniProtKB-KW"/>
</dbReference>